<evidence type="ECO:0000259" key="1">
    <source>
        <dbReference type="Pfam" id="PF06054"/>
    </source>
</evidence>
<name>A0A1H9TDD5_9BACI</name>
<dbReference type="Proteomes" id="UP000198571">
    <property type="component" value="Unassembled WGS sequence"/>
</dbReference>
<dbReference type="AlphaFoldDB" id="A0A1H9TDD5"/>
<dbReference type="Pfam" id="PF25166">
    <property type="entry name" value="CoiA_C"/>
    <property type="match status" value="1"/>
</dbReference>
<dbReference type="EMBL" id="FOGT01000005">
    <property type="protein sequence ID" value="SER95047.1"/>
    <property type="molecule type" value="Genomic_DNA"/>
</dbReference>
<dbReference type="Pfam" id="PF25164">
    <property type="entry name" value="CoiA_N"/>
    <property type="match status" value="1"/>
</dbReference>
<dbReference type="Pfam" id="PF06054">
    <property type="entry name" value="CoiA_nuc"/>
    <property type="match status" value="1"/>
</dbReference>
<evidence type="ECO:0000313" key="5">
    <source>
        <dbReference type="Proteomes" id="UP000198571"/>
    </source>
</evidence>
<dbReference type="InterPro" id="IPR057253">
    <property type="entry name" value="CoiA-like_N"/>
</dbReference>
<accession>A0A1H9TDD5</accession>
<feature type="domain" description="Competence protein CoiA C-terminal" evidence="3">
    <location>
        <begin position="245"/>
        <end position="386"/>
    </location>
</feature>
<dbReference type="PIRSF" id="PIRSF007487">
    <property type="entry name" value="Competence-induced_CoiA_bac"/>
    <property type="match status" value="1"/>
</dbReference>
<evidence type="ECO:0000313" key="4">
    <source>
        <dbReference type="EMBL" id="SER95047.1"/>
    </source>
</evidence>
<keyword evidence="5" id="KW-1185">Reference proteome</keyword>
<feature type="domain" description="Competence protein CoiA-like N-terminal" evidence="2">
    <location>
        <begin position="18"/>
        <end position="64"/>
    </location>
</feature>
<dbReference type="InterPro" id="IPR010330">
    <property type="entry name" value="CoiA_nuc"/>
</dbReference>
<organism evidence="4 5">
    <name type="scientific">Salipaludibacillus aurantiacus</name>
    <dbReference type="NCBI Taxonomy" id="1601833"/>
    <lineage>
        <taxon>Bacteria</taxon>
        <taxon>Bacillati</taxon>
        <taxon>Bacillota</taxon>
        <taxon>Bacilli</taxon>
        <taxon>Bacillales</taxon>
        <taxon>Bacillaceae</taxon>
    </lineage>
</organism>
<feature type="domain" description="Competence protein CoiA nuclease-like" evidence="1">
    <location>
        <begin position="69"/>
        <end position="220"/>
    </location>
</feature>
<dbReference type="InterPro" id="IPR057252">
    <property type="entry name" value="CoiA_C"/>
</dbReference>
<dbReference type="InterPro" id="IPR021176">
    <property type="entry name" value="Competence-induced_CoiA"/>
</dbReference>
<protein>
    <submittedName>
        <fullName evidence="4">Competence protein CoiA-like family, contains a predicted nuclease domain</fullName>
    </submittedName>
</protein>
<dbReference type="OrthoDB" id="3784230at2"/>
<evidence type="ECO:0000259" key="3">
    <source>
        <dbReference type="Pfam" id="PF25166"/>
    </source>
</evidence>
<reference evidence="5" key="1">
    <citation type="submission" date="2016-10" db="EMBL/GenBank/DDBJ databases">
        <authorList>
            <person name="Varghese N."/>
            <person name="Submissions S."/>
        </authorList>
    </citation>
    <scope>NUCLEOTIDE SEQUENCE [LARGE SCALE GENOMIC DNA]</scope>
    <source>
        <strain evidence="5">S9</strain>
    </source>
</reference>
<gene>
    <name evidence="4" type="ORF">SAMN05518684_105263</name>
</gene>
<evidence type="ECO:0000259" key="2">
    <source>
        <dbReference type="Pfam" id="PF25164"/>
    </source>
</evidence>
<dbReference type="STRING" id="1601833.SAMN05518684_105263"/>
<proteinExistence type="predicted"/>
<sequence>MYHAGRSDGQSISLLSRKWKREELVKMKLSYQFFCPHCSEQVILKLGDCQAWHFAHLPRSRCDFRRTNETAEHAAAKLKLYQWLTSHHIETYLELYLPELKRRPDLCMKINGLCYVMEIQRSSIDTEQYMHRHFSYLEAGYEPVWIGLHSSERNENYTVKTLTLLDSFLIRQDPVPHSIYYDPSKNKWLIYSRFFYIQPRKIFLQAKNYSSSSISPYDVLCSPKNLFLPDRNTKTCFAEMLLTHWKKRTLALRTKMYVTMTPSEKRMLPLFQSCQLNLNYFPAVCNLPLPSQYMLMTPPHLWQSWLVIKLINRTGVNKTIHLSALTMEMVNAAPQYRFTFRPASIHHKEIIRCLLAEYFELLCLFGALIKLYPGVYKVVRHVTVKKTFNKLLTDDTFVCNQLAVYFGNKNIFKT</sequence>
<dbReference type="RefSeq" id="WP_093050148.1">
    <property type="nucleotide sequence ID" value="NZ_FOGT01000005.1"/>
</dbReference>